<dbReference type="InterPro" id="IPR019079">
    <property type="entry name" value="Capsule_synth_CapA"/>
</dbReference>
<dbReference type="Gene3D" id="3.90.190.20">
    <property type="entry name" value="Mur ligase, C-terminal domain"/>
    <property type="match status" value="1"/>
</dbReference>
<reference evidence="3 4" key="1">
    <citation type="submission" date="2024-09" db="EMBL/GenBank/DDBJ databases">
        <authorList>
            <person name="Sun Q."/>
            <person name="Mori K."/>
        </authorList>
    </citation>
    <scope>NUCLEOTIDE SEQUENCE [LARGE SCALE GENOMIC DNA]</scope>
    <source>
        <strain evidence="3 4">TBRC 4576</strain>
    </source>
</reference>
<protein>
    <submittedName>
        <fullName evidence="3">CapA family protein</fullName>
    </submittedName>
</protein>
<dbReference type="SUPFAM" id="SSF56300">
    <property type="entry name" value="Metallo-dependent phosphatases"/>
    <property type="match status" value="1"/>
</dbReference>
<dbReference type="InterPro" id="IPR029052">
    <property type="entry name" value="Metallo-depent_PP-like"/>
</dbReference>
<proteinExistence type="inferred from homology"/>
<comment type="similarity">
    <text evidence="1">Belongs to the CapA family.</text>
</comment>
<evidence type="ECO:0000313" key="3">
    <source>
        <dbReference type="EMBL" id="MFB9769319.1"/>
    </source>
</evidence>
<organism evidence="3 4">
    <name type="scientific">Lactiplantibacillus modestisalitolerans</name>
    <dbReference type="NCBI Taxonomy" id="1457219"/>
    <lineage>
        <taxon>Bacteria</taxon>
        <taxon>Bacillati</taxon>
        <taxon>Bacillota</taxon>
        <taxon>Bacilli</taxon>
        <taxon>Lactobacillales</taxon>
        <taxon>Lactobacillaceae</taxon>
        <taxon>Lactiplantibacillus</taxon>
    </lineage>
</organism>
<keyword evidence="4" id="KW-1185">Reference proteome</keyword>
<dbReference type="Pfam" id="PF08245">
    <property type="entry name" value="Mur_ligase_M"/>
    <property type="match status" value="1"/>
</dbReference>
<dbReference type="SUPFAM" id="SSF56601">
    <property type="entry name" value="beta-lactamase/transpeptidase-like"/>
    <property type="match status" value="1"/>
</dbReference>
<evidence type="ECO:0000313" key="4">
    <source>
        <dbReference type="Proteomes" id="UP001589691"/>
    </source>
</evidence>
<accession>A0ABV5WT54</accession>
<dbReference type="Gene3D" id="3.40.1190.10">
    <property type="entry name" value="Mur-like, catalytic domain"/>
    <property type="match status" value="1"/>
</dbReference>
<dbReference type="InterPro" id="IPR013221">
    <property type="entry name" value="Mur_ligase_cen"/>
</dbReference>
<dbReference type="EMBL" id="JBHLZY010000011">
    <property type="protein sequence ID" value="MFB9769319.1"/>
    <property type="molecule type" value="Genomic_DNA"/>
</dbReference>
<dbReference type="Gene3D" id="3.60.21.10">
    <property type="match status" value="1"/>
</dbReference>
<name>A0ABV5WT54_9LACO</name>
<dbReference type="SMART" id="SM00854">
    <property type="entry name" value="PGA_cap"/>
    <property type="match status" value="1"/>
</dbReference>
<feature type="domain" description="Capsule synthesis protein CapA" evidence="2">
    <location>
        <begin position="736"/>
        <end position="990"/>
    </location>
</feature>
<dbReference type="PANTHER" id="PTHR33393:SF13">
    <property type="entry name" value="PGA BIOSYNTHESIS PROTEIN CAPA"/>
    <property type="match status" value="1"/>
</dbReference>
<dbReference type="SUPFAM" id="SSF53244">
    <property type="entry name" value="MurD-like peptide ligases, peptide-binding domain"/>
    <property type="match status" value="1"/>
</dbReference>
<dbReference type="InterPro" id="IPR052169">
    <property type="entry name" value="CW_Biosynth-Accessory"/>
</dbReference>
<evidence type="ECO:0000256" key="1">
    <source>
        <dbReference type="ARBA" id="ARBA00005662"/>
    </source>
</evidence>
<comment type="caution">
    <text evidence="3">The sequence shown here is derived from an EMBL/GenBank/DDBJ whole genome shotgun (WGS) entry which is preliminary data.</text>
</comment>
<dbReference type="InterPro" id="IPR036615">
    <property type="entry name" value="Mur_ligase_C_dom_sf"/>
</dbReference>
<dbReference type="InterPro" id="IPR036565">
    <property type="entry name" value="Mur-like_cat_sf"/>
</dbReference>
<dbReference type="Pfam" id="PF09587">
    <property type="entry name" value="PGA_cap"/>
    <property type="match status" value="1"/>
</dbReference>
<dbReference type="InterPro" id="IPR001967">
    <property type="entry name" value="Peptidase_S11_N"/>
</dbReference>
<evidence type="ECO:0000259" key="2">
    <source>
        <dbReference type="SMART" id="SM00854"/>
    </source>
</evidence>
<dbReference type="PANTHER" id="PTHR33393">
    <property type="entry name" value="POLYGLUTAMINE SYNTHESIS ACCESSORY PROTEIN RV0574C-RELATED"/>
    <property type="match status" value="1"/>
</dbReference>
<dbReference type="Gene3D" id="3.40.710.10">
    <property type="entry name" value="DD-peptidase/beta-lactamase superfamily"/>
    <property type="match status" value="1"/>
</dbReference>
<dbReference type="RefSeq" id="WP_137643245.1">
    <property type="nucleotide sequence ID" value="NZ_BJEA01000015.1"/>
</dbReference>
<dbReference type="Proteomes" id="UP001589691">
    <property type="component" value="Unassembled WGS sequence"/>
</dbReference>
<gene>
    <name evidence="3" type="ORF">ACFFLI_05415</name>
</gene>
<dbReference type="InterPro" id="IPR012338">
    <property type="entry name" value="Beta-lactam/transpept-like"/>
</dbReference>
<sequence length="1066" mass="116821">MTPLKMQTIAEIVGGTWVVEPANVSDPVLHFALYTGELQKGIGPVNLLFAMSLDHWQKGTGNTGVYANTFKDNHAAVRTQQRHLKMAIVERPVPDSPVPQLLVSNAYEALQKLVVATAADYTGKSIAVTGSVGKSTTKTFIAALLGYLGSTSSSVGNHNSRTSVKIQALNHGQGAFNVFEIAGIALGYREANHETGGVAALLTLDLAVLTQVDAGQKGWSASKTADVKTRIAVNLKPDGHFLINGEIQNLAETQAFARRFTTNLLTYGLTPDNDYYGTITADGQLRVTRASRTIATVNATGLDHGTISDMVAALAAFDLMGGTATPAMMTAFGELCAQTTTHKVSQFVANNRTITVIDDTHNAELLSIKNFIDFAVAYPTKPNQRKIFIEGRVRDLRGFSYQTHLEVVQRLNEAQFDHFYLYGPEMDWVIPAADQGSFGGYYTTPRQVLRAIAAEPQQELVIFIKADSRASTIDQIGQTLRQHLDYQASTASSFAMTTAKPDQTAFARNGVGRLLVILEVLRRVVYGKLNLTDPVSITTDLAKDRSINKVGLTVGDRHSVYDLVTLAMVASAPDVVMNLAEFLFGSNRQAFHGVRQLASALDLNPASTTNVTGRPAKLPQKTTLADLEKIGAAYCQLPDEVFSLLSIQERVFKGRLYQKRAQLAKHGQVSGVLFTDWQEQNGLYFTRDQRGKHAVAFLNSPHAATADAYMAELVTAAPGAVRPQAPVETVTLTQPRLNILADTYFGEDYTRRRQRQHRVDGLQKFGYDHSFAKLRPFFAEGAYNIFNFEAVFAQGASPLDGLKPFVLDADAAPTLKALQTVGFNLALLGNNHANDYGPEALTATLAAFKRANMATLGAGVDRLASRKIIELQFEGQTIALLNGYWYRQQAENRFDFYARANYAGVNCLDGLLAEDIRTYKAAHPEATVIVNAHWGTDYGEIKPAQRQTAERLVLAGADLIIGHGPHRLQPIEYVGRTPVLYSIGNGVFNNNGEFKKRGVPPYAAVVRLDLAKRELYWCPIYADNQTTFWQPDFVNATDFDQIRQLNGPRFKTTQLENQVNAVVIPF</sequence>
<dbReference type="SUPFAM" id="SSF53623">
    <property type="entry name" value="MurD-like peptide ligases, catalytic domain"/>
    <property type="match status" value="1"/>
</dbReference>
<dbReference type="Pfam" id="PF00768">
    <property type="entry name" value="Peptidase_S11"/>
    <property type="match status" value="1"/>
</dbReference>